<gene>
    <name evidence="1" type="ORF">XPU_0622</name>
</gene>
<organism evidence="1 2">
    <name type="scientific">Xanthomonas arboricola pv. pruni str. MAFF 311562</name>
    <dbReference type="NCBI Taxonomy" id="1414836"/>
    <lineage>
        <taxon>Bacteria</taxon>
        <taxon>Pseudomonadati</taxon>
        <taxon>Pseudomonadota</taxon>
        <taxon>Gammaproteobacteria</taxon>
        <taxon>Lysobacterales</taxon>
        <taxon>Lysobacteraceae</taxon>
        <taxon>Xanthomonas</taxon>
    </lineage>
</organism>
<name>W4RXH9_9XANT</name>
<evidence type="ECO:0000313" key="1">
    <source>
        <dbReference type="EMBL" id="GAE49090.1"/>
    </source>
</evidence>
<dbReference type="Proteomes" id="UP000019143">
    <property type="component" value="Unassembled WGS sequence"/>
</dbReference>
<evidence type="ECO:0000313" key="2">
    <source>
        <dbReference type="Proteomes" id="UP000019143"/>
    </source>
</evidence>
<dbReference type="AlphaFoldDB" id="W4RXH9"/>
<protein>
    <submittedName>
        <fullName evidence="1">Uncharacterized protein</fullName>
    </submittedName>
</protein>
<dbReference type="EMBL" id="BAVB01000091">
    <property type="protein sequence ID" value="GAE49090.1"/>
    <property type="molecule type" value="Genomic_DNA"/>
</dbReference>
<feature type="non-terminal residue" evidence="1">
    <location>
        <position position="1"/>
    </location>
</feature>
<sequence length="33" mass="3444">GARALEPALPARARAGSGGVRLRRQTAALNWEA</sequence>
<comment type="caution">
    <text evidence="1">The sequence shown here is derived from an EMBL/GenBank/DDBJ whole genome shotgun (WGS) entry which is preliminary data.</text>
</comment>
<accession>W4RXH9</accession>
<proteinExistence type="predicted"/>
<reference evidence="1 2" key="1">
    <citation type="submission" date="2014-01" db="EMBL/GenBank/DDBJ databases">
        <title>Genome sequence and analysis of Xanthomonas arboricola pv. pruni.</title>
        <authorList>
            <person name="Fujikawa T."/>
            <person name="Nakazono-Nagaoka E."/>
        </authorList>
    </citation>
    <scope>NUCLEOTIDE SEQUENCE [LARGE SCALE GENOMIC DNA]</scope>
    <source>
        <strain evidence="2">MAFF 311562</strain>
    </source>
</reference>